<keyword evidence="1" id="KW-0175">Coiled coil</keyword>
<evidence type="ECO:0000313" key="2">
    <source>
        <dbReference type="EMBL" id="AQZ97895.1"/>
    </source>
</evidence>
<protein>
    <submittedName>
        <fullName evidence="2">Uncharacterized protein</fullName>
    </submittedName>
</protein>
<feature type="coiled-coil region" evidence="1">
    <location>
        <begin position="392"/>
        <end position="444"/>
    </location>
</feature>
<organism evidence="2 3">
    <name type="scientific">Comamonas kerstersii</name>
    <dbReference type="NCBI Taxonomy" id="225992"/>
    <lineage>
        <taxon>Bacteria</taxon>
        <taxon>Pseudomonadati</taxon>
        <taxon>Pseudomonadota</taxon>
        <taxon>Betaproteobacteria</taxon>
        <taxon>Burkholderiales</taxon>
        <taxon>Comamonadaceae</taxon>
        <taxon>Comamonas</taxon>
    </lineage>
</organism>
<feature type="coiled-coil region" evidence="1">
    <location>
        <begin position="772"/>
        <end position="803"/>
    </location>
</feature>
<dbReference type="InterPro" id="IPR027417">
    <property type="entry name" value="P-loop_NTPase"/>
</dbReference>
<proteinExistence type="predicted"/>
<dbReference type="EMBL" id="CP020121">
    <property type="protein sequence ID" value="AQZ97895.1"/>
    <property type="molecule type" value="Genomic_DNA"/>
</dbReference>
<sequence>MPTTNETAPSFHLSELHLYNWGAFAGRHQALLDADNTAIIGPTGSGKTTLIDALMTLLCASPRYNLASTGGHESDRDLVSYVRGATGPGHSGDGSQHLTRSGRTVTAIGARLVRGEESVLLGALFWLDGTSSSASDMGKRWFFAQGADHHLDLWLEAHHRGGARALTQLEKNTEGLQSFSSKKAYLARLQRFFEVGPNAFTLLNRAAGLKQLNSIDEIFRELVLDDHAAFDDALQVVASFDQLASIHADLEVANRQYLSLLPLRDLEQQARKQTELVDQLQRLKVALPAWFATQGLQLWEARCQELLRELQVLQGQCHTANDALQQARQHEQDALAHYLQAGGSNIEMLRNSIATQKGILQQREKALLDYLQLARNLALSVPRRQAMNASVLAAQQAQARTALEQLAAQETALQEAAETAVTAERNAHAQLQQWQQELQEVRARPHSNVPANFQQFRADLAQHLQCPPEDLPFVAELVEVPAAHHAWRGAIERALGNHRLRVLVAPALMQRTLDWVNQRHNRLHVRLLEARESEPVDFWDDGFARKLNLKPHAHSAALRQLLAGLDRHCVNDVQTLAHTPHAMTQQGLMSGKAQHFDKQDQKRLDQDWMTGFDNRDRLAQLSAQIAQAEQAWKQLDANKRQAQQALSHLRAQRILWERLQELRYELIDVAGPQAEIQRLQDQLDALLDPQSDATQAQQRWEAAKAQTQAADQTLRQLEQHRQRQTAIHEQALQQRDQFAQRVAETPASTLDTGLVQLLPKGRLPQLQHEQLHAQERDTLGKIQERLEQENRRLHDTHKELIRQMGKALKEDTGALVDHSEELAALPHFLDRLRVLEEEALPEKRAHFQEYLNAASDQGVSTLLKGIETQVSDILDRIEALNQTLLRVDFQPGRYLQLDPQPVVHQSLQALNKAMAQLRTERLRDDGGRSHYQALRAMVELLREHASNRRNKASQALLDARYRLQFAVQVLDRESGQVLERRTGSQGGSGGEKEIIASYVLTASLSYALCPPGRNRPLFGSIVLDEAFSKSSQAVAARIIQALREFGLHALFVTPNKEMRLLRDHTRSAVVVHRRGAQASLACLSWQELQARAQQRQAHAPQTA</sequence>
<dbReference type="Pfam" id="PF13555">
    <property type="entry name" value="AAA_29"/>
    <property type="match status" value="1"/>
</dbReference>
<feature type="coiled-coil region" evidence="1">
    <location>
        <begin position="263"/>
        <end position="323"/>
    </location>
</feature>
<reference evidence="2 3" key="1">
    <citation type="submission" date="2017-03" db="EMBL/GenBank/DDBJ databases">
        <title>Rapid Whole Genome Sequencing of Comamonas kerstersii Causing Continuous ambulatory Peritoneal Dialysis-Associated Peritonitis.</title>
        <authorList>
            <person name="Zheng B."/>
        </authorList>
    </citation>
    <scope>NUCLEOTIDE SEQUENCE [LARGE SCALE GENOMIC DNA]</scope>
    <source>
        <strain evidence="2 3">8943</strain>
    </source>
</reference>
<dbReference type="GeneID" id="83038890"/>
<evidence type="ECO:0000313" key="3">
    <source>
        <dbReference type="Proteomes" id="UP000242792"/>
    </source>
</evidence>
<dbReference type="RefSeq" id="WP_054065378.1">
    <property type="nucleotide sequence ID" value="NZ_CP020121.1"/>
</dbReference>
<dbReference type="PANTHER" id="PTHR32182">
    <property type="entry name" value="DNA REPLICATION AND REPAIR PROTEIN RECF"/>
    <property type="match status" value="1"/>
</dbReference>
<dbReference type="GO" id="GO:0006302">
    <property type="term" value="P:double-strand break repair"/>
    <property type="evidence" value="ECO:0007669"/>
    <property type="project" value="TreeGrafter"/>
</dbReference>
<dbReference type="Pfam" id="PF13558">
    <property type="entry name" value="SbcC_Walker_B"/>
    <property type="match status" value="1"/>
</dbReference>
<dbReference type="KEGG" id="cke:B5M06_06095"/>
<dbReference type="Proteomes" id="UP000242792">
    <property type="component" value="Chromosome"/>
</dbReference>
<dbReference type="SUPFAM" id="SSF52540">
    <property type="entry name" value="P-loop containing nucleoside triphosphate hydrolases"/>
    <property type="match status" value="2"/>
</dbReference>
<feature type="coiled-coil region" evidence="1">
    <location>
        <begin position="703"/>
        <end position="734"/>
    </location>
</feature>
<dbReference type="GO" id="GO:0000731">
    <property type="term" value="P:DNA synthesis involved in DNA repair"/>
    <property type="evidence" value="ECO:0007669"/>
    <property type="project" value="TreeGrafter"/>
</dbReference>
<dbReference type="PANTHER" id="PTHR32182:SF0">
    <property type="entry name" value="DNA REPLICATION AND REPAIR PROTEIN RECF"/>
    <property type="match status" value="1"/>
</dbReference>
<dbReference type="OrthoDB" id="174137at2"/>
<dbReference type="AlphaFoldDB" id="A0A1V0BD85"/>
<feature type="coiled-coil region" evidence="1">
    <location>
        <begin position="618"/>
        <end position="652"/>
    </location>
</feature>
<evidence type="ECO:0000256" key="1">
    <source>
        <dbReference type="SAM" id="Coils"/>
    </source>
</evidence>
<name>A0A1V0BD85_9BURK</name>
<accession>A0A1V0BD85</accession>
<dbReference type="Gene3D" id="3.40.50.300">
    <property type="entry name" value="P-loop containing nucleotide triphosphate hydrolases"/>
    <property type="match status" value="1"/>
</dbReference>
<gene>
    <name evidence="2" type="ORF">B5M06_06095</name>
</gene>